<name>A0A9X2Q103_9BACT</name>
<accession>A0A9X2Q103</accession>
<dbReference type="Proteomes" id="UP001155027">
    <property type="component" value="Unassembled WGS sequence"/>
</dbReference>
<gene>
    <name evidence="1" type="ORF">GGP71_001439</name>
</gene>
<dbReference type="RefSeq" id="WP_259220292.1">
    <property type="nucleotide sequence ID" value="NZ_JANUAV010000004.1"/>
</dbReference>
<reference evidence="1" key="1">
    <citation type="submission" date="2022-08" db="EMBL/GenBank/DDBJ databases">
        <title>Genomic Encyclopedia of Type Strains, Phase V (KMG-V): Genome sequencing to study the core and pangenomes of soil and plant-associated prokaryotes.</title>
        <authorList>
            <person name="Whitman W."/>
        </authorList>
    </citation>
    <scope>NUCLEOTIDE SEQUENCE</scope>
    <source>
        <strain evidence="1">0</strain>
    </source>
</reference>
<organism evidence="1 2">
    <name type="scientific">Salinibacter ruber</name>
    <dbReference type="NCBI Taxonomy" id="146919"/>
    <lineage>
        <taxon>Bacteria</taxon>
        <taxon>Pseudomonadati</taxon>
        <taxon>Rhodothermota</taxon>
        <taxon>Rhodothermia</taxon>
        <taxon>Rhodothermales</taxon>
        <taxon>Salinibacteraceae</taxon>
        <taxon>Salinibacter</taxon>
    </lineage>
</organism>
<dbReference type="EMBL" id="JANUAU010000004">
    <property type="protein sequence ID" value="MCS3677516.1"/>
    <property type="molecule type" value="Genomic_DNA"/>
</dbReference>
<evidence type="ECO:0000313" key="1">
    <source>
        <dbReference type="EMBL" id="MCS3677516.1"/>
    </source>
</evidence>
<sequence length="172" mass="18499">MGLVALGGCATTTQPVQVKYDDASGITTYETARMRLDDVDMTEGLQKQNRFFVQVVGTCSGDGCAPSEYAIHFIKDGPQPVQLGGRDVAMTIGSETITWEDPQTRDVSQTTTVRSGIFARIRVSSGQLSTIGGVSQVSGAVGGTNFSIPYEQRRPIRKLLERMESNVDDSAS</sequence>
<proteinExistence type="predicted"/>
<dbReference type="AlphaFoldDB" id="A0A9X2Q103"/>
<protein>
    <submittedName>
        <fullName evidence="1">Uncharacterized protein</fullName>
    </submittedName>
</protein>
<evidence type="ECO:0000313" key="2">
    <source>
        <dbReference type="Proteomes" id="UP001155027"/>
    </source>
</evidence>
<comment type="caution">
    <text evidence="1">The sequence shown here is derived from an EMBL/GenBank/DDBJ whole genome shotgun (WGS) entry which is preliminary data.</text>
</comment>